<dbReference type="Proteomes" id="UP000028863">
    <property type="component" value="Unassembled WGS sequence"/>
</dbReference>
<dbReference type="AlphaFoldDB" id="W9AA89"/>
<dbReference type="EMBL" id="CCAX010000001">
    <property type="protein sequence ID" value="CDO02639.1"/>
    <property type="molecule type" value="Genomic_DNA"/>
</dbReference>
<keyword evidence="2" id="KW-1185">Reference proteome</keyword>
<comment type="caution">
    <text evidence="1">The sequence shown here is derived from an EMBL/GenBank/DDBJ whole genome shotgun (WGS) entry which is preliminary data.</text>
</comment>
<dbReference type="STRING" id="171693.BN988_01113"/>
<dbReference type="RefSeq" id="WP_231495193.1">
    <property type="nucleotide sequence ID" value="NZ_CABLBW010000001.1"/>
</dbReference>
<reference evidence="1" key="2">
    <citation type="submission" date="2014-03" db="EMBL/GenBank/DDBJ databases">
        <authorList>
            <person name="Urmite Genomes"/>
        </authorList>
    </citation>
    <scope>NUCLEOTIDE SEQUENCE</scope>
    <source>
        <strain evidence="1">S1</strain>
    </source>
</reference>
<organism evidence="1 2">
    <name type="scientific">Oceanobacillus picturae</name>
    <dbReference type="NCBI Taxonomy" id="171693"/>
    <lineage>
        <taxon>Bacteria</taxon>
        <taxon>Bacillati</taxon>
        <taxon>Bacillota</taxon>
        <taxon>Bacilli</taxon>
        <taxon>Bacillales</taxon>
        <taxon>Bacillaceae</taxon>
        <taxon>Oceanobacillus</taxon>
    </lineage>
</organism>
<evidence type="ECO:0000313" key="1">
    <source>
        <dbReference type="EMBL" id="CDO02639.1"/>
    </source>
</evidence>
<protein>
    <submittedName>
        <fullName evidence="1">Uncharacterized protein</fullName>
    </submittedName>
</protein>
<proteinExistence type="predicted"/>
<gene>
    <name evidence="1" type="ORF">BN988_01113</name>
</gene>
<reference evidence="1" key="1">
    <citation type="submission" date="2014-03" db="EMBL/GenBank/DDBJ databases">
        <title>Draft genome sequencing of Oceanobacillus picturae strain S1 isolated from human gut.</title>
        <authorList>
            <person name="Croce O."/>
            <person name="Lagier J.C."/>
            <person name="Raoult D."/>
        </authorList>
    </citation>
    <scope>NUCLEOTIDE SEQUENCE [LARGE SCALE GENOMIC DNA]</scope>
    <source>
        <strain evidence="1">S1</strain>
    </source>
</reference>
<accession>W9AA89</accession>
<name>W9AA89_9BACI</name>
<evidence type="ECO:0000313" key="2">
    <source>
        <dbReference type="Proteomes" id="UP000028863"/>
    </source>
</evidence>
<dbReference type="eggNOG" id="ENOG50308XZ">
    <property type="taxonomic scope" value="Bacteria"/>
</dbReference>
<sequence>MVLNETGSYFVAAFYFTFAKREFYPESNEDVIGFYKKKHTFAKRRTSANVSNDKGGLLMKVSEPGWLQHIRDIEKHLEKNEKWLKQPESKFNQFNKEAEAWEKEYLAKISDVEKFANELEKTMEKL</sequence>